<protein>
    <submittedName>
        <fullName evidence="2">Uncharacterized protein</fullName>
    </submittedName>
</protein>
<dbReference type="RefSeq" id="WP_060566466.1">
    <property type="nucleotide sequence ID" value="NZ_CP040006.1"/>
</dbReference>
<organism evidence="2 3">
    <name type="scientific">Schaalia odontolytica</name>
    <dbReference type="NCBI Taxonomy" id="1660"/>
    <lineage>
        <taxon>Bacteria</taxon>
        <taxon>Bacillati</taxon>
        <taxon>Actinomycetota</taxon>
        <taxon>Actinomycetes</taxon>
        <taxon>Actinomycetales</taxon>
        <taxon>Actinomycetaceae</taxon>
        <taxon>Schaalia</taxon>
    </lineage>
</organism>
<feature type="transmembrane region" description="Helical" evidence="1">
    <location>
        <begin position="38"/>
        <end position="57"/>
    </location>
</feature>
<evidence type="ECO:0000313" key="2">
    <source>
        <dbReference type="EMBL" id="KSW10832.1"/>
    </source>
</evidence>
<evidence type="ECO:0000256" key="1">
    <source>
        <dbReference type="SAM" id="Phobius"/>
    </source>
</evidence>
<keyword evidence="1" id="KW-0812">Transmembrane</keyword>
<feature type="transmembrane region" description="Helical" evidence="1">
    <location>
        <begin position="99"/>
        <end position="119"/>
    </location>
</feature>
<dbReference type="AlphaFoldDB" id="A0A0V8RRU4"/>
<dbReference type="Pfam" id="PF20357">
    <property type="entry name" value="DUF6652"/>
    <property type="match status" value="1"/>
</dbReference>
<dbReference type="Proteomes" id="UP000054686">
    <property type="component" value="Unassembled WGS sequence"/>
</dbReference>
<evidence type="ECO:0000313" key="3">
    <source>
        <dbReference type="Proteomes" id="UP000054686"/>
    </source>
</evidence>
<feature type="transmembrane region" description="Helical" evidence="1">
    <location>
        <begin position="69"/>
        <end position="93"/>
    </location>
</feature>
<reference evidence="2 3" key="1">
    <citation type="submission" date="2015-10" db="EMBL/GenBank/DDBJ databases">
        <title>Draft Genome of Actinomyces odontolyticus subsp. actinosynbacter strain XH001.</title>
        <authorList>
            <person name="Mclean J.S."/>
            <person name="He X."/>
        </authorList>
    </citation>
    <scope>NUCLEOTIDE SEQUENCE [LARGE SCALE GENOMIC DNA]</scope>
    <source>
        <strain evidence="2 3">XH001</strain>
    </source>
</reference>
<sequence>MSTIARVTAPILLILAAYIGGGAELMLQHSLAGTGDAVWIIAILIAGLANLVSTLWLQRDASARSLALWGLLLKLGLLPLYIGFLPFAAFLAACLIAPPYLVLAIGYLFTPICGMYALLLTSSQYGIAAAHHANTEGLLNTSSKRRYITMHCLPFTDLISSIWLCILLHRANKPASAAASES</sequence>
<dbReference type="EMBL" id="LLVT01000002">
    <property type="protein sequence ID" value="KSW10832.1"/>
    <property type="molecule type" value="Genomic_DNA"/>
</dbReference>
<dbReference type="InterPro" id="IPR046594">
    <property type="entry name" value="DUF6652"/>
</dbReference>
<proteinExistence type="predicted"/>
<accession>A0A0V8RRU4</accession>
<name>A0A0V8RRU4_9ACTO</name>
<gene>
    <name evidence="2" type="ORF">APY09_04975</name>
</gene>
<comment type="caution">
    <text evidence="2">The sequence shown here is derived from an EMBL/GenBank/DDBJ whole genome shotgun (WGS) entry which is preliminary data.</text>
</comment>
<keyword evidence="1" id="KW-0472">Membrane</keyword>
<dbReference type="OrthoDB" id="3258469at2"/>
<keyword evidence="1" id="KW-1133">Transmembrane helix</keyword>